<keyword evidence="8 12" id="KW-1133">Transmembrane helix</keyword>
<evidence type="ECO:0000256" key="4">
    <source>
        <dbReference type="ARBA" id="ARBA00022617"/>
    </source>
</evidence>
<feature type="transmembrane region" description="Helical" evidence="12">
    <location>
        <begin position="21"/>
        <end position="42"/>
    </location>
</feature>
<feature type="transmembrane region" description="Helical" evidence="12">
    <location>
        <begin position="88"/>
        <end position="108"/>
    </location>
</feature>
<feature type="domain" description="Cytochrome b561" evidence="13">
    <location>
        <begin position="13"/>
        <end position="219"/>
    </location>
</feature>
<feature type="transmembrane region" description="Helical" evidence="12">
    <location>
        <begin position="163"/>
        <end position="183"/>
    </location>
</feature>
<dbReference type="SMART" id="SM00665">
    <property type="entry name" value="B561"/>
    <property type="match status" value="1"/>
</dbReference>
<dbReference type="Proteomes" id="UP001497525">
    <property type="component" value="Unassembled WGS sequence"/>
</dbReference>
<accession>A0AAV2TYJ8</accession>
<dbReference type="GO" id="GO:0140575">
    <property type="term" value="F:transmembrane monodehydroascorbate reductase activity"/>
    <property type="evidence" value="ECO:0007669"/>
    <property type="project" value="InterPro"/>
</dbReference>
<comment type="subcellular location">
    <subcellularLocation>
        <location evidence="2">Membrane</location>
        <topology evidence="2">Multi-pass membrane protein</topology>
    </subcellularLocation>
</comment>
<protein>
    <recommendedName>
        <fullName evidence="11">ascorbate ferrireductase (transmembrane)</fullName>
        <ecNumber evidence="11">7.2.1.3</ecNumber>
    </recommendedName>
</protein>
<evidence type="ECO:0000256" key="8">
    <source>
        <dbReference type="ARBA" id="ARBA00022989"/>
    </source>
</evidence>
<organism evidence="14 15">
    <name type="scientific">Calicophoron daubneyi</name>
    <name type="common">Rumen fluke</name>
    <name type="synonym">Paramphistomum daubneyi</name>
    <dbReference type="NCBI Taxonomy" id="300641"/>
    <lineage>
        <taxon>Eukaryota</taxon>
        <taxon>Metazoa</taxon>
        <taxon>Spiralia</taxon>
        <taxon>Lophotrochozoa</taxon>
        <taxon>Platyhelminthes</taxon>
        <taxon>Trematoda</taxon>
        <taxon>Digenea</taxon>
        <taxon>Plagiorchiida</taxon>
        <taxon>Pronocephalata</taxon>
        <taxon>Paramphistomoidea</taxon>
        <taxon>Paramphistomidae</taxon>
        <taxon>Calicophoron</taxon>
    </lineage>
</organism>
<dbReference type="Pfam" id="PF03188">
    <property type="entry name" value="Cytochrom_B561"/>
    <property type="match status" value="1"/>
</dbReference>
<comment type="cofactor">
    <cofactor evidence="1">
        <name>heme b</name>
        <dbReference type="ChEBI" id="CHEBI:60344"/>
    </cofactor>
</comment>
<evidence type="ECO:0000256" key="1">
    <source>
        <dbReference type="ARBA" id="ARBA00001970"/>
    </source>
</evidence>
<name>A0AAV2TYJ8_CALDB</name>
<reference evidence="14" key="1">
    <citation type="submission" date="2024-06" db="EMBL/GenBank/DDBJ databases">
        <authorList>
            <person name="Liu X."/>
            <person name="Lenzi L."/>
            <person name="Haldenby T S."/>
            <person name="Uol C."/>
        </authorList>
    </citation>
    <scope>NUCLEOTIDE SEQUENCE</scope>
</reference>
<dbReference type="GO" id="GO:0140571">
    <property type="term" value="F:transmembrane ascorbate ferrireductase activity"/>
    <property type="evidence" value="ECO:0007669"/>
    <property type="project" value="UniProtKB-EC"/>
</dbReference>
<evidence type="ECO:0000256" key="9">
    <source>
        <dbReference type="ARBA" id="ARBA00023004"/>
    </source>
</evidence>
<dbReference type="InterPro" id="IPR006593">
    <property type="entry name" value="Cyt_b561/ferric_Rdtase_TM"/>
</dbReference>
<dbReference type="PANTHER" id="PTHR15422:SF45">
    <property type="entry name" value="CYTOCHROME B561 DOMAIN-CONTAINING PROTEIN"/>
    <property type="match status" value="1"/>
</dbReference>
<evidence type="ECO:0000256" key="5">
    <source>
        <dbReference type="ARBA" id="ARBA00022692"/>
    </source>
</evidence>
<gene>
    <name evidence="14" type="ORF">CDAUBV1_LOCUS17422</name>
</gene>
<feature type="transmembrane region" description="Helical" evidence="12">
    <location>
        <begin position="120"/>
        <end position="143"/>
    </location>
</feature>
<dbReference type="AlphaFoldDB" id="A0AAV2TYJ8"/>
<evidence type="ECO:0000259" key="13">
    <source>
        <dbReference type="PROSITE" id="PS50939"/>
    </source>
</evidence>
<comment type="caution">
    <text evidence="14">The sequence shown here is derived from an EMBL/GenBank/DDBJ whole genome shotgun (WGS) entry which is preliminary data.</text>
</comment>
<dbReference type="PANTHER" id="PTHR15422">
    <property type="entry name" value="OS05G0565100 PROTEIN"/>
    <property type="match status" value="1"/>
</dbReference>
<keyword evidence="9" id="KW-0408">Iron</keyword>
<evidence type="ECO:0000256" key="10">
    <source>
        <dbReference type="ARBA" id="ARBA00023136"/>
    </source>
</evidence>
<dbReference type="GO" id="GO:0016020">
    <property type="term" value="C:membrane"/>
    <property type="evidence" value="ECO:0007669"/>
    <property type="project" value="UniProtKB-SubCell"/>
</dbReference>
<proteinExistence type="predicted"/>
<dbReference type="EMBL" id="CAXLJL010000967">
    <property type="protein sequence ID" value="CAL5142151.1"/>
    <property type="molecule type" value="Genomic_DNA"/>
</dbReference>
<evidence type="ECO:0000313" key="15">
    <source>
        <dbReference type="Proteomes" id="UP001497525"/>
    </source>
</evidence>
<keyword evidence="4" id="KW-0349">Heme</keyword>
<evidence type="ECO:0000313" key="14">
    <source>
        <dbReference type="EMBL" id="CAL5142151.1"/>
    </source>
</evidence>
<evidence type="ECO:0000256" key="12">
    <source>
        <dbReference type="SAM" id="Phobius"/>
    </source>
</evidence>
<dbReference type="PROSITE" id="PS50939">
    <property type="entry name" value="CYTOCHROME_B561"/>
    <property type="match status" value="1"/>
</dbReference>
<dbReference type="GO" id="GO:0046872">
    <property type="term" value="F:metal ion binding"/>
    <property type="evidence" value="ECO:0007669"/>
    <property type="project" value="UniProtKB-KW"/>
</dbReference>
<keyword evidence="6" id="KW-0479">Metal-binding</keyword>
<feature type="transmembrane region" description="Helical" evidence="12">
    <location>
        <begin position="48"/>
        <end position="68"/>
    </location>
</feature>
<keyword evidence="5 12" id="KW-0812">Transmembrane</keyword>
<evidence type="ECO:0000256" key="2">
    <source>
        <dbReference type="ARBA" id="ARBA00004141"/>
    </source>
</evidence>
<dbReference type="InterPro" id="IPR045150">
    <property type="entry name" value="CYB561D1/2"/>
</dbReference>
<evidence type="ECO:0000256" key="7">
    <source>
        <dbReference type="ARBA" id="ARBA00022982"/>
    </source>
</evidence>
<evidence type="ECO:0000256" key="3">
    <source>
        <dbReference type="ARBA" id="ARBA00022448"/>
    </source>
</evidence>
<keyword evidence="7" id="KW-0249">Electron transport</keyword>
<keyword evidence="3" id="KW-0813">Transport</keyword>
<dbReference type="CDD" id="cd08761">
    <property type="entry name" value="Cyt_b561_CYB561D2_like"/>
    <property type="match status" value="1"/>
</dbReference>
<dbReference type="Gene3D" id="1.20.120.1770">
    <property type="match status" value="1"/>
</dbReference>
<evidence type="ECO:0000256" key="6">
    <source>
        <dbReference type="ARBA" id="ARBA00022723"/>
    </source>
</evidence>
<dbReference type="EC" id="7.2.1.3" evidence="11"/>
<keyword evidence="10 12" id="KW-0472">Membrane</keyword>
<sequence length="234" mass="26256">MEESKAKDQKTKMRRSRSIGTIILDFLPIISALPIVIFAFPPKNLFDFHPLLVTLAVMALVPFGIRILDKGAPILSQSPRSQKMKWHWMIHSMAVLLLFVGVSAVYVSKAKMNKPHYTTWHGLLGLFTVIIALLQALGGFGFYCNTWPFRRRISYSRSSKLHAFNGVLFVLLATAAVVLGLYSNWFDWKLSNMAGNGFKGTLVMMYTVVICSAALRILMQVLHTSSPKIPVKPE</sequence>
<feature type="transmembrane region" description="Helical" evidence="12">
    <location>
        <begin position="203"/>
        <end position="222"/>
    </location>
</feature>
<evidence type="ECO:0000256" key="11">
    <source>
        <dbReference type="ARBA" id="ARBA00024225"/>
    </source>
</evidence>